<organism evidence="2 3">
    <name type="scientific">Liparis tanakae</name>
    <name type="common">Tanaka's snailfish</name>
    <dbReference type="NCBI Taxonomy" id="230148"/>
    <lineage>
        <taxon>Eukaryota</taxon>
        <taxon>Metazoa</taxon>
        <taxon>Chordata</taxon>
        <taxon>Craniata</taxon>
        <taxon>Vertebrata</taxon>
        <taxon>Euteleostomi</taxon>
        <taxon>Actinopterygii</taxon>
        <taxon>Neopterygii</taxon>
        <taxon>Teleostei</taxon>
        <taxon>Neoteleostei</taxon>
        <taxon>Acanthomorphata</taxon>
        <taxon>Eupercaria</taxon>
        <taxon>Perciformes</taxon>
        <taxon>Cottioidei</taxon>
        <taxon>Cottales</taxon>
        <taxon>Liparidae</taxon>
        <taxon>Liparis</taxon>
    </lineage>
</organism>
<protein>
    <submittedName>
        <fullName evidence="2">Uncharacterized protein</fullName>
    </submittedName>
</protein>
<reference evidence="2 3" key="1">
    <citation type="submission" date="2019-03" db="EMBL/GenBank/DDBJ databases">
        <title>First draft genome of Liparis tanakae, snailfish: a comprehensive survey of snailfish specific genes.</title>
        <authorList>
            <person name="Kim W."/>
            <person name="Song I."/>
            <person name="Jeong J.-H."/>
            <person name="Kim D."/>
            <person name="Kim S."/>
            <person name="Ryu S."/>
            <person name="Song J.Y."/>
            <person name="Lee S.K."/>
        </authorList>
    </citation>
    <scope>NUCLEOTIDE SEQUENCE [LARGE SCALE GENOMIC DNA]</scope>
    <source>
        <tissue evidence="2">Muscle</tissue>
    </source>
</reference>
<dbReference type="AlphaFoldDB" id="A0A4Z2ERU9"/>
<evidence type="ECO:0000313" key="2">
    <source>
        <dbReference type="EMBL" id="TNN31330.1"/>
    </source>
</evidence>
<comment type="caution">
    <text evidence="2">The sequence shown here is derived from an EMBL/GenBank/DDBJ whole genome shotgun (WGS) entry which is preliminary data.</text>
</comment>
<keyword evidence="1" id="KW-0812">Transmembrane</keyword>
<proteinExistence type="predicted"/>
<keyword evidence="3" id="KW-1185">Reference proteome</keyword>
<keyword evidence="1" id="KW-0472">Membrane</keyword>
<keyword evidence="1" id="KW-1133">Transmembrane helix</keyword>
<evidence type="ECO:0000313" key="3">
    <source>
        <dbReference type="Proteomes" id="UP000314294"/>
    </source>
</evidence>
<sequence>MLATLLPLQADAVPPGTDRRVHNREERARRSKFELDVTHVCISPATELEAVEPAEELAELTMLALLLLATLTPPVLALLWLLRFQPSLVLLARCRGPCSLM</sequence>
<accession>A0A4Z2ERU9</accession>
<gene>
    <name evidence="2" type="ORF">EYF80_058520</name>
</gene>
<feature type="transmembrane region" description="Helical" evidence="1">
    <location>
        <begin position="60"/>
        <end position="82"/>
    </location>
</feature>
<dbReference type="EMBL" id="SRLO01003573">
    <property type="protein sequence ID" value="TNN31330.1"/>
    <property type="molecule type" value="Genomic_DNA"/>
</dbReference>
<name>A0A4Z2ERU9_9TELE</name>
<evidence type="ECO:0000256" key="1">
    <source>
        <dbReference type="SAM" id="Phobius"/>
    </source>
</evidence>
<dbReference type="Proteomes" id="UP000314294">
    <property type="component" value="Unassembled WGS sequence"/>
</dbReference>